<sequence>MTFVFYFPTPNIQQQQQQSALIYQHPQKSSFQHSPQPQTFNENSLNLLNSPINQQQMSEQQHQQFNFHQHPNSQQFQQQHFQHNNWQQQQTYWQIPPMRKESMPALHFNDHQTYQHHPHHHNQPNNYLPQNLNDGIIQQQKHPPNNNIIRSHSTAIFCVPSPSTQQNNNLIDNSNNFGINKQQDYRRTKSIVLPPTNGNGRQTENNFNKNNFKTSLTTPSLRRFNSQLRSPCRYSSDSLNPTTPSGTLPPFKPYTPPPILSPMRQGSGLFNKIASSQKEFRKYSALASTLVYQSANSNIGANGSNKNCKATLEGGEEILGRGRRREIFGEEEEMTTKNEIIVKEEIVEEEMRIDEDGKLKKGGGEEERGEIQNGSGIDKNTRITSPQTAANGDLRPPRKNGILFAADGPSNNEFSFVAELEQLRKQSSSSNRSHKASIFGNYGRMSIRHGGKLSLGAFTSPNDDFIRKMSSVSMEEQQSSESGDGVEKPPESDAIPHINLGKSFQARVKKWADRAISSEEREAIPDRDERLFNASSIEHISQQALAAYETLACSVALPKSGRNKELALHILAENRGNLQAAVMDLLRCDTLDWEQYPAIYNSRYVDVDNWSPEEIASFQDAIYKSEKDFQQVSSELGNRSVYECVAFYYTWKKACPDDYRKLRNLRRKRQLLEQQLDLASFDTRQQQLQKHPMKRMRCGIDNLITNSGEDENELLKLDGKQDEELSETESDITNPSLLNVNIQGMDCCSPTTNRKLSGNQQCPPPIAPIPISASNILGNDGGGGGISSLNQLSVLLGNQQHQNTSLQQHFNGGSNNSLNNSNYPWLHGTDGIFPSPSSSTTSNNNETHFGVGNHHDGGLLGGLETIMTADFEGRNNNHFGGTHKVKGQHGAAVKKGAQPQADGFFHCRLCEKRFEKVKSLNAHMKSHAMKARAEAEALQKSQQQQSSLAFPVPTKKEIISSSSLSNNQETNQAVAAAAAAAASNPLAGALVASSVALGMPQGLPSAQAAMAALNSLGRQIQQQQQQPFTCANSGFGLLRNMLQYGQQQVAAAAVAANDAAQQTNAAATAAARWPGI</sequence>
<protein>
    <submittedName>
        <fullName evidence="1">Uncharacterized protein</fullName>
    </submittedName>
</protein>
<proteinExistence type="predicted"/>
<evidence type="ECO:0000313" key="1">
    <source>
        <dbReference type="EMBL" id="CAK5073002.1"/>
    </source>
</evidence>
<keyword evidence="2" id="KW-1185">Reference proteome</keyword>
<accession>A0ACB0Z223</accession>
<organism evidence="1 2">
    <name type="scientific">Meloidogyne enterolobii</name>
    <name type="common">Root-knot nematode worm</name>
    <name type="synonym">Meloidogyne mayaguensis</name>
    <dbReference type="NCBI Taxonomy" id="390850"/>
    <lineage>
        <taxon>Eukaryota</taxon>
        <taxon>Metazoa</taxon>
        <taxon>Ecdysozoa</taxon>
        <taxon>Nematoda</taxon>
        <taxon>Chromadorea</taxon>
        <taxon>Rhabditida</taxon>
        <taxon>Tylenchina</taxon>
        <taxon>Tylenchomorpha</taxon>
        <taxon>Tylenchoidea</taxon>
        <taxon>Meloidogynidae</taxon>
        <taxon>Meloidogyninae</taxon>
        <taxon>Meloidogyne</taxon>
    </lineage>
</organism>
<dbReference type="EMBL" id="CAVMJV010000023">
    <property type="protein sequence ID" value="CAK5073002.1"/>
    <property type="molecule type" value="Genomic_DNA"/>
</dbReference>
<dbReference type="Proteomes" id="UP001497535">
    <property type="component" value="Unassembled WGS sequence"/>
</dbReference>
<gene>
    <name evidence="1" type="ORF">MENTE1834_LOCUS19642</name>
</gene>
<reference evidence="1" key="1">
    <citation type="submission" date="2023-11" db="EMBL/GenBank/DDBJ databases">
        <authorList>
            <person name="Poullet M."/>
        </authorList>
    </citation>
    <scope>NUCLEOTIDE SEQUENCE</scope>
    <source>
        <strain evidence="1">E1834</strain>
    </source>
</reference>
<evidence type="ECO:0000313" key="2">
    <source>
        <dbReference type="Proteomes" id="UP001497535"/>
    </source>
</evidence>
<name>A0ACB0Z223_MELEN</name>
<comment type="caution">
    <text evidence="1">The sequence shown here is derived from an EMBL/GenBank/DDBJ whole genome shotgun (WGS) entry which is preliminary data.</text>
</comment>